<evidence type="ECO:0000256" key="1">
    <source>
        <dbReference type="SAM" id="MobiDB-lite"/>
    </source>
</evidence>
<comment type="caution">
    <text evidence="3">The sequence shown here is derived from an EMBL/GenBank/DDBJ whole genome shotgun (WGS) entry which is preliminary data.</text>
</comment>
<feature type="compositionally biased region" description="Polar residues" evidence="1">
    <location>
        <begin position="1"/>
        <end position="16"/>
    </location>
</feature>
<evidence type="ECO:0000256" key="2">
    <source>
        <dbReference type="SAM" id="Phobius"/>
    </source>
</evidence>
<feature type="transmembrane region" description="Helical" evidence="2">
    <location>
        <begin position="232"/>
        <end position="250"/>
    </location>
</feature>
<protein>
    <recommendedName>
        <fullName evidence="5">Secreted protein</fullName>
    </recommendedName>
</protein>
<evidence type="ECO:0000313" key="3">
    <source>
        <dbReference type="EMBL" id="MEU8135436.1"/>
    </source>
</evidence>
<feature type="transmembrane region" description="Helical" evidence="2">
    <location>
        <begin position="61"/>
        <end position="83"/>
    </location>
</feature>
<evidence type="ECO:0000313" key="4">
    <source>
        <dbReference type="Proteomes" id="UP001551482"/>
    </source>
</evidence>
<proteinExistence type="predicted"/>
<dbReference type="RefSeq" id="WP_358355174.1">
    <property type="nucleotide sequence ID" value="NZ_JBEZFP010000042.1"/>
</dbReference>
<feature type="region of interest" description="Disordered" evidence="1">
    <location>
        <begin position="1"/>
        <end position="58"/>
    </location>
</feature>
<dbReference type="EMBL" id="JBEZFP010000042">
    <property type="protein sequence ID" value="MEU8135436.1"/>
    <property type="molecule type" value="Genomic_DNA"/>
</dbReference>
<feature type="transmembrane region" description="Helical" evidence="2">
    <location>
        <begin position="262"/>
        <end position="282"/>
    </location>
</feature>
<keyword evidence="2" id="KW-0472">Membrane</keyword>
<evidence type="ECO:0008006" key="5">
    <source>
        <dbReference type="Google" id="ProtNLM"/>
    </source>
</evidence>
<sequence length="478" mass="50358">MATTTSAGTQVGTSPGASPDPGNRASTPPVRTAGGSTPQADSPRTRLQRLRHGGSTPPGRLRVAGVVLCALVVVFGALAAWQVNERAQAADRLVSHSGPLSHDAAEIYRSLADADTTAAAGFLLGAEEPRALRERYEGDLAKASELLVQSAARTSGSSETQRTIADLTRELARYSGLVEVARTNNRQGLPLGGAYLRYASTLMQDTVLRNAQSLVDSEERRLDADYDAAESFPWAAAGAAVAGLGALGWYQVVLFRRTNRVFNLGLAGATAALFASSLWLVVGATGAASSLADSRTRGAEPLSALNAARFDALQAHAAENLNLVARGSSDTYNVRWDAEVDSLTRPKPEGDTPRGSLIVAVERAPDSVSGQLAAAQEKFAAWQDRHNVAAEKERKERDYDAALKATVTADGTGSADSAFNEMDDLLAAAAAAERREFDNAARDVDGELRLLALGVLLLTVPAAIGVVRGINRRLAEYR</sequence>
<keyword evidence="2" id="KW-0812">Transmembrane</keyword>
<name>A0ABV3DI59_9ACTN</name>
<reference evidence="3 4" key="1">
    <citation type="submission" date="2024-06" db="EMBL/GenBank/DDBJ databases">
        <title>The Natural Products Discovery Center: Release of the First 8490 Sequenced Strains for Exploring Actinobacteria Biosynthetic Diversity.</title>
        <authorList>
            <person name="Kalkreuter E."/>
            <person name="Kautsar S.A."/>
            <person name="Yang D."/>
            <person name="Bader C.D."/>
            <person name="Teijaro C.N."/>
            <person name="Fluegel L."/>
            <person name="Davis C.M."/>
            <person name="Simpson J.R."/>
            <person name="Lauterbach L."/>
            <person name="Steele A.D."/>
            <person name="Gui C."/>
            <person name="Meng S."/>
            <person name="Li G."/>
            <person name="Viehrig K."/>
            <person name="Ye F."/>
            <person name="Su P."/>
            <person name="Kiefer A.F."/>
            <person name="Nichols A."/>
            <person name="Cepeda A.J."/>
            <person name="Yan W."/>
            <person name="Fan B."/>
            <person name="Jiang Y."/>
            <person name="Adhikari A."/>
            <person name="Zheng C.-J."/>
            <person name="Schuster L."/>
            <person name="Cowan T.M."/>
            <person name="Smanski M.J."/>
            <person name="Chevrette M.G."/>
            <person name="De Carvalho L.P.S."/>
            <person name="Shen B."/>
        </authorList>
    </citation>
    <scope>NUCLEOTIDE SEQUENCE [LARGE SCALE GENOMIC DNA]</scope>
    <source>
        <strain evidence="3 4">NPDC048946</strain>
    </source>
</reference>
<keyword evidence="4" id="KW-1185">Reference proteome</keyword>
<gene>
    <name evidence="3" type="ORF">AB0C36_18165</name>
</gene>
<keyword evidence="2" id="KW-1133">Transmembrane helix</keyword>
<organism evidence="3 4">
    <name type="scientific">Streptodolium elevatio</name>
    <dbReference type="NCBI Taxonomy" id="3157996"/>
    <lineage>
        <taxon>Bacteria</taxon>
        <taxon>Bacillati</taxon>
        <taxon>Actinomycetota</taxon>
        <taxon>Actinomycetes</taxon>
        <taxon>Kitasatosporales</taxon>
        <taxon>Streptomycetaceae</taxon>
        <taxon>Streptodolium</taxon>
    </lineage>
</organism>
<feature type="transmembrane region" description="Helical" evidence="2">
    <location>
        <begin position="450"/>
        <end position="470"/>
    </location>
</feature>
<dbReference type="Proteomes" id="UP001551482">
    <property type="component" value="Unassembled WGS sequence"/>
</dbReference>
<accession>A0ABV3DI59</accession>